<sequence>MLSGAPAFFDHLGEPVTVALPDGVEVAEGDVHVFQAIAWIFGTGLAVRAVAVGEEAASAAAAASADGVSDGEERLRRRMGSADRVVAGVVRQVSHVPTAEDHPITEHDPRWQDAVVEVHGQLAQDAEAPSEVTVRFAASRDVSWRDAPKFSVGERGVWLLGAPQPSALMAVADELPADHYVVVNPDDFSPAGDAATLMAEIGEGGDAK</sequence>
<reference evidence="2" key="1">
    <citation type="journal article" date="2019" name="Int. J. Syst. Evol. Microbiol.">
        <title>The Global Catalogue of Microorganisms (GCM) 10K type strain sequencing project: providing services to taxonomists for standard genome sequencing and annotation.</title>
        <authorList>
            <consortium name="The Broad Institute Genomics Platform"/>
            <consortium name="The Broad Institute Genome Sequencing Center for Infectious Disease"/>
            <person name="Wu L."/>
            <person name="Ma J."/>
        </authorList>
    </citation>
    <scope>NUCLEOTIDE SEQUENCE [LARGE SCALE GENOMIC DNA]</scope>
    <source>
        <strain evidence="2">JCM 16929</strain>
    </source>
</reference>
<comment type="caution">
    <text evidence="1">The sequence shown here is derived from an EMBL/GenBank/DDBJ whole genome shotgun (WGS) entry which is preliminary data.</text>
</comment>
<gene>
    <name evidence="1" type="ORF">GCM10022236_53100</name>
</gene>
<dbReference type="EMBL" id="BAABAB010000057">
    <property type="protein sequence ID" value="GAA3643855.1"/>
    <property type="molecule type" value="Genomic_DNA"/>
</dbReference>
<organism evidence="1 2">
    <name type="scientific">Microlunatus ginsengisoli</name>
    <dbReference type="NCBI Taxonomy" id="363863"/>
    <lineage>
        <taxon>Bacteria</taxon>
        <taxon>Bacillati</taxon>
        <taxon>Actinomycetota</taxon>
        <taxon>Actinomycetes</taxon>
        <taxon>Propionibacteriales</taxon>
        <taxon>Propionibacteriaceae</taxon>
        <taxon>Microlunatus</taxon>
    </lineage>
</organism>
<protein>
    <recommendedName>
        <fullName evidence="3">SseB protein N-terminal domain-containing protein</fullName>
    </recommendedName>
</protein>
<accession>A0ABP7B0A2</accession>
<name>A0ABP7B0A2_9ACTN</name>
<evidence type="ECO:0008006" key="3">
    <source>
        <dbReference type="Google" id="ProtNLM"/>
    </source>
</evidence>
<proteinExistence type="predicted"/>
<keyword evidence="2" id="KW-1185">Reference proteome</keyword>
<evidence type="ECO:0000313" key="2">
    <source>
        <dbReference type="Proteomes" id="UP001501490"/>
    </source>
</evidence>
<evidence type="ECO:0000313" key="1">
    <source>
        <dbReference type="EMBL" id="GAA3643855.1"/>
    </source>
</evidence>
<dbReference type="Proteomes" id="UP001501490">
    <property type="component" value="Unassembled WGS sequence"/>
</dbReference>